<gene>
    <name evidence="12" type="ORF">BSYN_25190</name>
</gene>
<dbReference type="InterPro" id="IPR015943">
    <property type="entry name" value="WD40/YVTN_repeat-like_dom_sf"/>
</dbReference>
<dbReference type="Proteomes" id="UP001496674">
    <property type="component" value="Chromosome"/>
</dbReference>
<evidence type="ECO:0000256" key="1">
    <source>
        <dbReference type="ARBA" id="ARBA00000085"/>
    </source>
</evidence>
<proteinExistence type="predicted"/>
<dbReference type="InterPro" id="IPR004358">
    <property type="entry name" value="Sig_transdc_His_kin-like_C"/>
</dbReference>
<dbReference type="InterPro" id="IPR036097">
    <property type="entry name" value="HisK_dim/P_sf"/>
</dbReference>
<evidence type="ECO:0000256" key="7">
    <source>
        <dbReference type="PROSITE-ProRule" id="PRU00169"/>
    </source>
</evidence>
<dbReference type="PROSITE" id="PS50110">
    <property type="entry name" value="RESPONSE_REGULATORY"/>
    <property type="match status" value="1"/>
</dbReference>
<dbReference type="Pfam" id="PF07494">
    <property type="entry name" value="Reg_prop"/>
    <property type="match status" value="1"/>
</dbReference>
<dbReference type="SMART" id="SM00388">
    <property type="entry name" value="HisKA"/>
    <property type="match status" value="1"/>
</dbReference>
<dbReference type="RefSeq" id="WP_353331437.1">
    <property type="nucleotide sequence ID" value="NZ_AP028055.1"/>
</dbReference>
<dbReference type="InterPro" id="IPR036890">
    <property type="entry name" value="HATPase_C_sf"/>
</dbReference>
<keyword evidence="8" id="KW-0812">Transmembrane</keyword>
<dbReference type="InterPro" id="IPR011123">
    <property type="entry name" value="Y_Y_Y"/>
</dbReference>
<comment type="catalytic activity">
    <reaction evidence="1">
        <text>ATP + protein L-histidine = ADP + protein N-phospho-L-histidine.</text>
        <dbReference type="EC" id="2.7.13.3"/>
    </reaction>
</comment>
<evidence type="ECO:0000313" key="12">
    <source>
        <dbReference type="EMBL" id="BEH00255.1"/>
    </source>
</evidence>
<dbReference type="PROSITE" id="PS00041">
    <property type="entry name" value="HTH_ARAC_FAMILY_1"/>
    <property type="match status" value="1"/>
</dbReference>
<feature type="domain" description="Response regulatory" evidence="11">
    <location>
        <begin position="1113"/>
        <end position="1228"/>
    </location>
</feature>
<evidence type="ECO:0000256" key="6">
    <source>
        <dbReference type="ARBA" id="ARBA00023163"/>
    </source>
</evidence>
<keyword evidence="6" id="KW-0804">Transcription</keyword>
<keyword evidence="12" id="KW-0808">Transferase</keyword>
<evidence type="ECO:0000259" key="9">
    <source>
        <dbReference type="PROSITE" id="PS01124"/>
    </source>
</evidence>
<reference evidence="12 13" key="1">
    <citation type="submission" date="2023-04" db="EMBL/GenBank/DDBJ databases">
        <title>Draft genome sequence of acteroides sedimenti strain YN3PY1.</title>
        <authorList>
            <person name="Yoshida N."/>
        </authorList>
    </citation>
    <scope>NUCLEOTIDE SEQUENCE [LARGE SCALE GENOMIC DNA]</scope>
    <source>
        <strain evidence="12 13">YN3PY1</strain>
    </source>
</reference>
<feature type="transmembrane region" description="Helical" evidence="8">
    <location>
        <begin position="771"/>
        <end position="792"/>
    </location>
</feature>
<organism evidence="12 13">
    <name type="scientific">Bacteroides sedimenti</name>
    <dbReference type="NCBI Taxonomy" id="2136147"/>
    <lineage>
        <taxon>Bacteria</taxon>
        <taxon>Pseudomonadati</taxon>
        <taxon>Bacteroidota</taxon>
        <taxon>Bacteroidia</taxon>
        <taxon>Bacteroidales</taxon>
        <taxon>Bacteroidaceae</taxon>
        <taxon>Bacteroides</taxon>
    </lineage>
</organism>
<feature type="domain" description="Histidine kinase" evidence="10">
    <location>
        <begin position="828"/>
        <end position="1062"/>
    </location>
</feature>
<dbReference type="InterPro" id="IPR011110">
    <property type="entry name" value="Reg_prop"/>
</dbReference>
<keyword evidence="13" id="KW-1185">Reference proteome</keyword>
<dbReference type="EMBL" id="AP028055">
    <property type="protein sequence ID" value="BEH00255.1"/>
    <property type="molecule type" value="Genomic_DNA"/>
</dbReference>
<dbReference type="EC" id="2.7.13.3" evidence="2"/>
<dbReference type="InterPro" id="IPR011006">
    <property type="entry name" value="CheY-like_superfamily"/>
</dbReference>
<keyword evidence="5" id="KW-0238">DNA-binding</keyword>
<dbReference type="Gene3D" id="3.30.565.10">
    <property type="entry name" value="Histidine kinase-like ATPase, C-terminal domain"/>
    <property type="match status" value="1"/>
</dbReference>
<dbReference type="PRINTS" id="PR00344">
    <property type="entry name" value="BCTRLSENSOR"/>
</dbReference>
<dbReference type="InterPro" id="IPR018060">
    <property type="entry name" value="HTH_AraC"/>
</dbReference>
<keyword evidence="3 7" id="KW-0597">Phosphoprotein</keyword>
<evidence type="ECO:0000256" key="3">
    <source>
        <dbReference type="ARBA" id="ARBA00022553"/>
    </source>
</evidence>
<dbReference type="Pfam" id="PF02518">
    <property type="entry name" value="HATPase_c"/>
    <property type="match status" value="1"/>
</dbReference>
<dbReference type="Pfam" id="PF00072">
    <property type="entry name" value="Response_reg"/>
    <property type="match status" value="1"/>
</dbReference>
<dbReference type="PANTHER" id="PTHR43547:SF2">
    <property type="entry name" value="HYBRID SIGNAL TRANSDUCTION HISTIDINE KINASE C"/>
    <property type="match status" value="1"/>
</dbReference>
<dbReference type="Pfam" id="PF07495">
    <property type="entry name" value="Y_Y_Y"/>
    <property type="match status" value="1"/>
</dbReference>
<dbReference type="PROSITE" id="PS01124">
    <property type="entry name" value="HTH_ARAC_FAMILY_2"/>
    <property type="match status" value="1"/>
</dbReference>
<evidence type="ECO:0000256" key="8">
    <source>
        <dbReference type="SAM" id="Phobius"/>
    </source>
</evidence>
<dbReference type="Gene3D" id="1.10.287.130">
    <property type="match status" value="1"/>
</dbReference>
<dbReference type="Gene3D" id="2.60.40.10">
    <property type="entry name" value="Immunoglobulins"/>
    <property type="match status" value="1"/>
</dbReference>
<evidence type="ECO:0000256" key="5">
    <source>
        <dbReference type="ARBA" id="ARBA00023125"/>
    </source>
</evidence>
<dbReference type="InterPro" id="IPR003594">
    <property type="entry name" value="HATPase_dom"/>
</dbReference>
<evidence type="ECO:0000256" key="2">
    <source>
        <dbReference type="ARBA" id="ARBA00012438"/>
    </source>
</evidence>
<dbReference type="InterPro" id="IPR001789">
    <property type="entry name" value="Sig_transdc_resp-reg_receiver"/>
</dbReference>
<dbReference type="InterPro" id="IPR005467">
    <property type="entry name" value="His_kinase_dom"/>
</dbReference>
<name>A0ABM8IKS6_9BACE</name>
<dbReference type="SMART" id="SM00387">
    <property type="entry name" value="HATPase_c"/>
    <property type="match status" value="1"/>
</dbReference>
<dbReference type="InterPro" id="IPR018062">
    <property type="entry name" value="HTH_AraC-typ_CS"/>
</dbReference>
<dbReference type="SUPFAM" id="SSF47384">
    <property type="entry name" value="Homodimeric domain of signal transducing histidine kinase"/>
    <property type="match status" value="1"/>
</dbReference>
<protein>
    <recommendedName>
        <fullName evidence="2">histidine kinase</fullName>
        <ecNumber evidence="2">2.7.13.3</ecNumber>
    </recommendedName>
</protein>
<dbReference type="PANTHER" id="PTHR43547">
    <property type="entry name" value="TWO-COMPONENT HISTIDINE KINASE"/>
    <property type="match status" value="1"/>
</dbReference>
<evidence type="ECO:0000259" key="10">
    <source>
        <dbReference type="PROSITE" id="PS50109"/>
    </source>
</evidence>
<dbReference type="SUPFAM" id="SSF52172">
    <property type="entry name" value="CheY-like"/>
    <property type="match status" value="1"/>
</dbReference>
<dbReference type="InterPro" id="IPR013783">
    <property type="entry name" value="Ig-like_fold"/>
</dbReference>
<dbReference type="CDD" id="cd00082">
    <property type="entry name" value="HisKA"/>
    <property type="match status" value="1"/>
</dbReference>
<dbReference type="SUPFAM" id="SSF63829">
    <property type="entry name" value="Calcium-dependent phosphotriesterase"/>
    <property type="match status" value="3"/>
</dbReference>
<keyword evidence="8" id="KW-1133">Transmembrane helix</keyword>
<dbReference type="SUPFAM" id="SSF55874">
    <property type="entry name" value="ATPase domain of HSP90 chaperone/DNA topoisomerase II/histidine kinase"/>
    <property type="match status" value="1"/>
</dbReference>
<dbReference type="Gene3D" id="3.40.50.2300">
    <property type="match status" value="1"/>
</dbReference>
<feature type="modified residue" description="4-aspartylphosphate" evidence="7">
    <location>
        <position position="1161"/>
    </location>
</feature>
<evidence type="ECO:0000259" key="11">
    <source>
        <dbReference type="PROSITE" id="PS50110"/>
    </source>
</evidence>
<dbReference type="Pfam" id="PF12833">
    <property type="entry name" value="HTH_18"/>
    <property type="match status" value="1"/>
</dbReference>
<dbReference type="Pfam" id="PF00512">
    <property type="entry name" value="HisKA"/>
    <property type="match status" value="1"/>
</dbReference>
<evidence type="ECO:0000313" key="13">
    <source>
        <dbReference type="Proteomes" id="UP001496674"/>
    </source>
</evidence>
<accession>A0ABM8IKS6</accession>
<evidence type="ECO:0000256" key="4">
    <source>
        <dbReference type="ARBA" id="ARBA00023015"/>
    </source>
</evidence>
<dbReference type="Gene3D" id="2.130.10.10">
    <property type="entry name" value="YVTN repeat-like/Quinoprotein amine dehydrogenase"/>
    <property type="match status" value="2"/>
</dbReference>
<keyword evidence="8" id="KW-0472">Membrane</keyword>
<dbReference type="PROSITE" id="PS50109">
    <property type="entry name" value="HIS_KIN"/>
    <property type="match status" value="1"/>
</dbReference>
<dbReference type="SMART" id="SM00448">
    <property type="entry name" value="REC"/>
    <property type="match status" value="1"/>
</dbReference>
<keyword evidence="12" id="KW-0418">Kinase</keyword>
<dbReference type="SMART" id="SM00342">
    <property type="entry name" value="HTH_ARAC"/>
    <property type="match status" value="1"/>
</dbReference>
<dbReference type="InterPro" id="IPR003661">
    <property type="entry name" value="HisK_dim/P_dom"/>
</dbReference>
<dbReference type="Gene3D" id="1.10.10.60">
    <property type="entry name" value="Homeodomain-like"/>
    <property type="match status" value="1"/>
</dbReference>
<sequence length="1369" mass="157803">MSRFSTFLIQLFIASFINLSVEAKNVNDYRFRTLSPEGGFYYDGVKSIKQDKEGFIWILMDNDLFRFDGYQYKHYYSRFKGLNTSGSWYFNNIAIDSAGHLFVSDGNGIFIYNKISDSFERILDNPATSIEFDSFDNLWLNDKYLYCYDKDRKIMQRPLFQGKPIKYVNAFFTSRNKLLVGTFQGNIFLYDYLKKQFKPFISLSKDNVILGIAERRNKLWILTINSGLYRADIKTGRIEACYDFFCQDANEQIPAKALFCDRNGNLLIGTQRGLHVFNPDNGERFLYRHSKSDPFSIPNNSVWVIAEDYHKNIWIGTYSGGLAYVNFKQSAGFKSYSFREKELNNNVVSGFAEDSKSIWIATEGGGVNRMDKQTGVFSNYKHNMTSNSPASNNIKSMVVDSRQRLWISMFRGGLDMYDIQKNRFQHFRHEKRNNNSLKNDNLRKIVLEADSGLWIAYQQSSLEISYYSFERKTFTHYSLKGYENNYIFDIVHGNSNDLWIVTHKCLYRMDIKKHTIKPISLCGLSSLNAQTIYVDAANNVWIGSIGSGLIKYNSQNSHYYFYNDILKFNISTIYNICSNGGTELWMGTDNGLFKYSISKNRFARYDTKDGVQGPVFYPLACMKGKNGELYFGGTNGFTVVYPHKLVTNDFKPKAIISDFLIDNVSTKFDSLNSPLKVKGVLPNSIRLLYNQVNFGFTFASDNFLMPEKNRFKYRLKGYDNRWKEVDAFNRSAFFSKVPPGDYTFEVMAANNDGIWSEHPTTITIKRLPAPWYSLPAYMLYLILAGCILYVILRYYNKQKKLKIELYLENLEKNKKEEIHQSQLRFFTNVSHDFRTPLSLIMATLSKMKQDGFDAHYYKLLNSNAQRLLNLVNELMDFRTVENGKMKLKIAPGNINHLINEFSFDFLDYAKRRNIDFLINCDSNLDLTLYLDRQIMEKIIVNLLDNAFKYTKDGGKISIETYYSLTDVKSRYNNSYKVGDQTKTDNFFCVAIRDSGTGISEDSISKVFERFYKVETNDQNAHLGTGIGLALVKSLVLLHKGTLAIFSEKEKGTDILVGFPIHRETYAFSDFASDNNIIPAAATYFTQEVAKIDQNVQTTPADYMKEVLLRQKKRILLAEDNPDLRAVIADYLTSYYDIVEASNGQVATQLLDETEVDLIISDIIMPLKDGITFCKEVKSDINTSHIPFFLLTAKSGIESKIEGTGSGADMYFEKPIDLHLLLLSVENIFNQQQHLKEYYAKNYFVDSCELSTNQQDNKFLKRLAEIIESKIDKPDMDVNYIAAELSMSRSKLYTKIKTMTDKSIVEFILSYRLRKAARLIADENISMREVIDKIGIESQSYFTRSFKKEFGETPTAFAAKHRKKSTPPSK</sequence>
<dbReference type="SUPFAM" id="SSF46689">
    <property type="entry name" value="Homeodomain-like"/>
    <property type="match status" value="1"/>
</dbReference>
<keyword evidence="4" id="KW-0805">Transcription regulation</keyword>
<dbReference type="GO" id="GO:0016301">
    <property type="term" value="F:kinase activity"/>
    <property type="evidence" value="ECO:0007669"/>
    <property type="project" value="UniProtKB-KW"/>
</dbReference>
<feature type="domain" description="HTH araC/xylS-type" evidence="9">
    <location>
        <begin position="1260"/>
        <end position="1359"/>
    </location>
</feature>
<dbReference type="InterPro" id="IPR009057">
    <property type="entry name" value="Homeodomain-like_sf"/>
</dbReference>